<dbReference type="Proteomes" id="UP001176940">
    <property type="component" value="Unassembled WGS sequence"/>
</dbReference>
<evidence type="ECO:0000256" key="4">
    <source>
        <dbReference type="ARBA" id="ARBA00023004"/>
    </source>
</evidence>
<dbReference type="Pfam" id="PF00067">
    <property type="entry name" value="p450"/>
    <property type="match status" value="1"/>
</dbReference>
<comment type="similarity">
    <text evidence="2">Belongs to the cytochrome P450 family.</text>
</comment>
<name>A0ABN9LAB1_9NEOB</name>
<organism evidence="6 7">
    <name type="scientific">Ranitomeya imitator</name>
    <name type="common">mimic poison frog</name>
    <dbReference type="NCBI Taxonomy" id="111125"/>
    <lineage>
        <taxon>Eukaryota</taxon>
        <taxon>Metazoa</taxon>
        <taxon>Chordata</taxon>
        <taxon>Craniata</taxon>
        <taxon>Vertebrata</taxon>
        <taxon>Euteleostomi</taxon>
        <taxon>Amphibia</taxon>
        <taxon>Batrachia</taxon>
        <taxon>Anura</taxon>
        <taxon>Neobatrachia</taxon>
        <taxon>Hyloidea</taxon>
        <taxon>Dendrobatidae</taxon>
        <taxon>Dendrobatinae</taxon>
        <taxon>Ranitomeya</taxon>
    </lineage>
</organism>
<dbReference type="InterPro" id="IPR050182">
    <property type="entry name" value="Cytochrome_P450_fam2"/>
</dbReference>
<sequence>MFSIDLLTVLVGILFGLFFIKIFRKSKGKSYENFPPGPKPLPIIGNLHILNLKRPYKTFLELSKKYGPVFSVQIGSEKMVILCGYETVKDALVNYAEEFSDRPYIPIFQDLTRGYAAVESAQQGRRSQRLAQSDSVRRVTAAFPASAIEASAGQRRVDVSGSKSCFSLSEHAQGRISRWRSREIKGFAYITCNNKMVKLRTRALLGLRV</sequence>
<evidence type="ECO:0000256" key="3">
    <source>
        <dbReference type="ARBA" id="ARBA00022723"/>
    </source>
</evidence>
<comment type="cofactor">
    <cofactor evidence="1">
        <name>heme</name>
        <dbReference type="ChEBI" id="CHEBI:30413"/>
    </cofactor>
</comment>
<proteinExistence type="inferred from homology"/>
<evidence type="ECO:0000256" key="5">
    <source>
        <dbReference type="SAM" id="Phobius"/>
    </source>
</evidence>
<dbReference type="InterPro" id="IPR001128">
    <property type="entry name" value="Cyt_P450"/>
</dbReference>
<dbReference type="PRINTS" id="PR00463">
    <property type="entry name" value="EP450I"/>
</dbReference>
<dbReference type="EMBL" id="CAUEEQ010010981">
    <property type="protein sequence ID" value="CAJ0934880.1"/>
    <property type="molecule type" value="Genomic_DNA"/>
</dbReference>
<keyword evidence="5" id="KW-1133">Transmembrane helix</keyword>
<comment type="caution">
    <text evidence="6">The sequence shown here is derived from an EMBL/GenBank/DDBJ whole genome shotgun (WGS) entry which is preliminary data.</text>
</comment>
<keyword evidence="7" id="KW-1185">Reference proteome</keyword>
<dbReference type="Gene3D" id="1.10.630.10">
    <property type="entry name" value="Cytochrome P450"/>
    <property type="match status" value="1"/>
</dbReference>
<dbReference type="InterPro" id="IPR036396">
    <property type="entry name" value="Cyt_P450_sf"/>
</dbReference>
<accession>A0ABN9LAB1</accession>
<keyword evidence="5" id="KW-0472">Membrane</keyword>
<feature type="transmembrane region" description="Helical" evidence="5">
    <location>
        <begin position="6"/>
        <end position="23"/>
    </location>
</feature>
<keyword evidence="3" id="KW-0479">Metal-binding</keyword>
<evidence type="ECO:0000256" key="1">
    <source>
        <dbReference type="ARBA" id="ARBA00001971"/>
    </source>
</evidence>
<evidence type="ECO:0000256" key="2">
    <source>
        <dbReference type="ARBA" id="ARBA00010617"/>
    </source>
</evidence>
<reference evidence="6" key="1">
    <citation type="submission" date="2023-07" db="EMBL/GenBank/DDBJ databases">
        <authorList>
            <person name="Stuckert A."/>
        </authorList>
    </citation>
    <scope>NUCLEOTIDE SEQUENCE</scope>
</reference>
<dbReference type="PANTHER" id="PTHR24300:SF302">
    <property type="entry name" value="CYTOCHROME P450"/>
    <property type="match status" value="1"/>
</dbReference>
<evidence type="ECO:0000313" key="6">
    <source>
        <dbReference type="EMBL" id="CAJ0934880.1"/>
    </source>
</evidence>
<dbReference type="SUPFAM" id="SSF48264">
    <property type="entry name" value="Cytochrome P450"/>
    <property type="match status" value="1"/>
</dbReference>
<keyword evidence="4" id="KW-0408">Iron</keyword>
<dbReference type="PANTHER" id="PTHR24300">
    <property type="entry name" value="CYTOCHROME P450 508A4-RELATED"/>
    <property type="match status" value="1"/>
</dbReference>
<dbReference type="InterPro" id="IPR002401">
    <property type="entry name" value="Cyt_P450_E_grp-I"/>
</dbReference>
<protein>
    <recommendedName>
        <fullName evidence="8">Cytochrome P450</fullName>
    </recommendedName>
</protein>
<evidence type="ECO:0008006" key="8">
    <source>
        <dbReference type="Google" id="ProtNLM"/>
    </source>
</evidence>
<keyword evidence="5" id="KW-0812">Transmembrane</keyword>
<gene>
    <name evidence="6" type="ORF">RIMI_LOCUS6155597</name>
</gene>
<evidence type="ECO:0000313" key="7">
    <source>
        <dbReference type="Proteomes" id="UP001176940"/>
    </source>
</evidence>